<comment type="caution">
    <text evidence="6">The sequence shown here is derived from an EMBL/GenBank/DDBJ whole genome shotgun (WGS) entry which is preliminary data.</text>
</comment>
<evidence type="ECO:0000259" key="5">
    <source>
        <dbReference type="PROSITE" id="PS51635"/>
    </source>
</evidence>
<feature type="domain" description="PNPLA" evidence="5">
    <location>
        <begin position="4"/>
        <end position="193"/>
    </location>
</feature>
<sequence length="305" mass="33865">MKALVLGGGSMKGAFQVGAIQAVMEKGFEPDMIYGISVGALNAAFLTNEAGRQSIEEKKIDWPTTGRKLLEIWVKNITQPQNVALLRSRVSLGVYTLMSRFDGLLDPSPLHNLVRKQLEGFILRNSPVKIKVGAVNITSGEMVYASPDDEFFIDYVLASASLPMLMPPIAIGSKKDMFLDGGLREVAPIRKAIEDGATEIVLVACHSKQLYNRENFSPRSIISLVERVRDITVNQIVNSDIGWAESYAERSVLRGKPIKLTIIRPEAPLLLDLQHFSSEDISRLIVDGYRVALETLKRDEELRKE</sequence>
<reference evidence="6 7" key="1">
    <citation type="submission" date="2020-08" db="EMBL/GenBank/DDBJ databases">
        <title>Genomic Encyclopedia of Type Strains, Phase IV (KMG-IV): sequencing the most valuable type-strain genomes for metagenomic binning, comparative biology and taxonomic classification.</title>
        <authorList>
            <person name="Goeker M."/>
        </authorList>
    </citation>
    <scope>NUCLEOTIDE SEQUENCE [LARGE SCALE GENOMIC DNA]</scope>
    <source>
        <strain evidence="6 7">DSM 105074</strain>
    </source>
</reference>
<dbReference type="PANTHER" id="PTHR14226:SF57">
    <property type="entry name" value="BLR7027 PROTEIN"/>
    <property type="match status" value="1"/>
</dbReference>
<dbReference type="Proteomes" id="UP000557307">
    <property type="component" value="Unassembled WGS sequence"/>
</dbReference>
<gene>
    <name evidence="6" type="ORF">HNQ92_005806</name>
</gene>
<protein>
    <submittedName>
        <fullName evidence="6">NTE family protein</fullName>
    </submittedName>
</protein>
<dbReference type="InterPro" id="IPR050301">
    <property type="entry name" value="NTE"/>
</dbReference>
<dbReference type="RefSeq" id="WP_184180204.1">
    <property type="nucleotide sequence ID" value="NZ_JACHGF010000022.1"/>
</dbReference>
<evidence type="ECO:0000313" key="6">
    <source>
        <dbReference type="EMBL" id="MBB5287639.1"/>
    </source>
</evidence>
<feature type="short sequence motif" description="DGA/G" evidence="4">
    <location>
        <begin position="180"/>
        <end position="182"/>
    </location>
</feature>
<organism evidence="6 7">
    <name type="scientific">Rhabdobacter roseus</name>
    <dbReference type="NCBI Taxonomy" id="1655419"/>
    <lineage>
        <taxon>Bacteria</taxon>
        <taxon>Pseudomonadati</taxon>
        <taxon>Bacteroidota</taxon>
        <taxon>Cytophagia</taxon>
        <taxon>Cytophagales</taxon>
        <taxon>Cytophagaceae</taxon>
        <taxon>Rhabdobacter</taxon>
    </lineage>
</organism>
<feature type="active site" description="Nucleophile" evidence="4">
    <location>
        <position position="37"/>
    </location>
</feature>
<dbReference type="GO" id="GO:0016787">
    <property type="term" value="F:hydrolase activity"/>
    <property type="evidence" value="ECO:0007669"/>
    <property type="project" value="UniProtKB-UniRule"/>
</dbReference>
<dbReference type="EMBL" id="JACHGF010000022">
    <property type="protein sequence ID" value="MBB5287639.1"/>
    <property type="molecule type" value="Genomic_DNA"/>
</dbReference>
<proteinExistence type="predicted"/>
<dbReference type="SUPFAM" id="SSF52151">
    <property type="entry name" value="FabD/lysophospholipase-like"/>
    <property type="match status" value="1"/>
</dbReference>
<dbReference type="AlphaFoldDB" id="A0A840U743"/>
<dbReference type="PROSITE" id="PS51635">
    <property type="entry name" value="PNPLA"/>
    <property type="match status" value="1"/>
</dbReference>
<dbReference type="InterPro" id="IPR002641">
    <property type="entry name" value="PNPLA_dom"/>
</dbReference>
<keyword evidence="7" id="KW-1185">Reference proteome</keyword>
<dbReference type="InterPro" id="IPR016035">
    <property type="entry name" value="Acyl_Trfase/lysoPLipase"/>
</dbReference>
<dbReference type="Pfam" id="PF01734">
    <property type="entry name" value="Patatin"/>
    <property type="match status" value="1"/>
</dbReference>
<keyword evidence="3 4" id="KW-0443">Lipid metabolism</keyword>
<comment type="caution">
    <text evidence="4">Lacks conserved residue(s) required for the propagation of feature annotation.</text>
</comment>
<evidence type="ECO:0000256" key="4">
    <source>
        <dbReference type="PROSITE-ProRule" id="PRU01161"/>
    </source>
</evidence>
<evidence type="ECO:0000313" key="7">
    <source>
        <dbReference type="Proteomes" id="UP000557307"/>
    </source>
</evidence>
<feature type="active site" description="Proton acceptor" evidence="4">
    <location>
        <position position="180"/>
    </location>
</feature>
<feature type="short sequence motif" description="GXSXG" evidence="4">
    <location>
        <begin position="35"/>
        <end position="39"/>
    </location>
</feature>
<evidence type="ECO:0000256" key="1">
    <source>
        <dbReference type="ARBA" id="ARBA00022801"/>
    </source>
</evidence>
<dbReference type="GO" id="GO:0016042">
    <property type="term" value="P:lipid catabolic process"/>
    <property type="evidence" value="ECO:0007669"/>
    <property type="project" value="UniProtKB-UniRule"/>
</dbReference>
<accession>A0A840U743</accession>
<keyword evidence="2 4" id="KW-0442">Lipid degradation</keyword>
<name>A0A840U743_9BACT</name>
<keyword evidence="1 4" id="KW-0378">Hydrolase</keyword>
<dbReference type="Gene3D" id="3.40.1090.10">
    <property type="entry name" value="Cytosolic phospholipase A2 catalytic domain"/>
    <property type="match status" value="2"/>
</dbReference>
<evidence type="ECO:0000256" key="2">
    <source>
        <dbReference type="ARBA" id="ARBA00022963"/>
    </source>
</evidence>
<dbReference type="PANTHER" id="PTHR14226">
    <property type="entry name" value="NEUROPATHY TARGET ESTERASE/SWISS CHEESE D.MELANOGASTER"/>
    <property type="match status" value="1"/>
</dbReference>
<evidence type="ECO:0000256" key="3">
    <source>
        <dbReference type="ARBA" id="ARBA00023098"/>
    </source>
</evidence>